<organism evidence="3 4">
    <name type="scientific">Zasmidium cellare</name>
    <name type="common">Wine cellar mold</name>
    <name type="synonym">Racodium cellare</name>
    <dbReference type="NCBI Taxonomy" id="395010"/>
    <lineage>
        <taxon>Eukaryota</taxon>
        <taxon>Fungi</taxon>
        <taxon>Dikarya</taxon>
        <taxon>Ascomycota</taxon>
        <taxon>Pezizomycotina</taxon>
        <taxon>Dothideomycetes</taxon>
        <taxon>Dothideomycetidae</taxon>
        <taxon>Mycosphaerellales</taxon>
        <taxon>Mycosphaerellaceae</taxon>
        <taxon>Zasmidium</taxon>
    </lineage>
</organism>
<dbReference type="PANTHER" id="PTHR12452">
    <property type="entry name" value="42-9-9 PROTEIN-RELATED"/>
    <property type="match status" value="1"/>
</dbReference>
<sequence length="131" mass="14640">MPILKNFAVPSSSEGLQVSAEWPLFIAFLASKDPATKKPWCPDVRAALPTLEASFKGEKQPTAAFVEVGQKPEWKDAKNVYRTKWNVHNVPALVRFEKVGNAMKEVGRLTEGEILDQERLHELLQGSPNKN</sequence>
<dbReference type="SUPFAM" id="SSF52833">
    <property type="entry name" value="Thioredoxin-like"/>
    <property type="match status" value="1"/>
</dbReference>
<evidence type="ECO:0000256" key="1">
    <source>
        <dbReference type="ARBA" id="ARBA00008987"/>
    </source>
</evidence>
<feature type="domain" description="Thioredoxin" evidence="2">
    <location>
        <begin position="21"/>
        <end position="101"/>
    </location>
</feature>
<dbReference type="EMBL" id="JAXOVC010000001">
    <property type="protein sequence ID" value="KAK4507113.1"/>
    <property type="molecule type" value="Genomic_DNA"/>
</dbReference>
<evidence type="ECO:0000313" key="4">
    <source>
        <dbReference type="Proteomes" id="UP001305779"/>
    </source>
</evidence>
<accession>A0ABR0F205</accession>
<dbReference type="Pfam" id="PF06110">
    <property type="entry name" value="TXD17-like_Trx"/>
    <property type="match status" value="1"/>
</dbReference>
<dbReference type="InterPro" id="IPR010357">
    <property type="entry name" value="TXNDC17_dom"/>
</dbReference>
<evidence type="ECO:0000259" key="2">
    <source>
        <dbReference type="Pfam" id="PF06110"/>
    </source>
</evidence>
<dbReference type="Proteomes" id="UP001305779">
    <property type="component" value="Unassembled WGS sequence"/>
</dbReference>
<comment type="caution">
    <text evidence="3">The sequence shown here is derived from an EMBL/GenBank/DDBJ whole genome shotgun (WGS) entry which is preliminary data.</text>
</comment>
<comment type="similarity">
    <text evidence="1">Belongs to the thioredoxin family.</text>
</comment>
<dbReference type="InterPro" id="IPR036249">
    <property type="entry name" value="Thioredoxin-like_sf"/>
</dbReference>
<dbReference type="Gene3D" id="3.40.30.10">
    <property type="entry name" value="Glutaredoxin"/>
    <property type="match status" value="1"/>
</dbReference>
<gene>
    <name evidence="3" type="ORF">PRZ48_000847</name>
</gene>
<keyword evidence="4" id="KW-1185">Reference proteome</keyword>
<dbReference type="PANTHER" id="PTHR12452:SF0">
    <property type="entry name" value="THIOREDOXIN DOMAIN-CONTAINING PROTEIN 17"/>
    <property type="match status" value="1"/>
</dbReference>
<dbReference type="InterPro" id="IPR045108">
    <property type="entry name" value="TXNDC17-like"/>
</dbReference>
<reference evidence="3 4" key="1">
    <citation type="journal article" date="2023" name="G3 (Bethesda)">
        <title>A chromosome-level genome assembly of Zasmidium syzygii isolated from banana leaves.</title>
        <authorList>
            <person name="van Westerhoven A.C."/>
            <person name="Mehrabi R."/>
            <person name="Talebi R."/>
            <person name="Steentjes M.B.F."/>
            <person name="Corcolon B."/>
            <person name="Chong P.A."/>
            <person name="Kema G.H.J."/>
            <person name="Seidl M.F."/>
        </authorList>
    </citation>
    <scope>NUCLEOTIDE SEQUENCE [LARGE SCALE GENOMIC DNA]</scope>
    <source>
        <strain evidence="3 4">P124</strain>
    </source>
</reference>
<protein>
    <recommendedName>
        <fullName evidence="2">Thioredoxin domain-containing protein</fullName>
    </recommendedName>
</protein>
<evidence type="ECO:0000313" key="3">
    <source>
        <dbReference type="EMBL" id="KAK4507113.1"/>
    </source>
</evidence>
<proteinExistence type="inferred from homology"/>
<name>A0ABR0F205_ZASCE</name>